<dbReference type="Pfam" id="PF13361">
    <property type="entry name" value="UvrD_C"/>
    <property type="match status" value="1"/>
</dbReference>
<name>A0A0C3QRS4_9AGAM</name>
<dbReference type="PROSITE" id="PS51198">
    <property type="entry name" value="UVRD_HELICASE_ATP_BIND"/>
    <property type="match status" value="1"/>
</dbReference>
<keyword evidence="1 5" id="KW-0547">Nucleotide-binding</keyword>
<dbReference type="EMBL" id="KN822971">
    <property type="protein sequence ID" value="KIO30549.1"/>
    <property type="molecule type" value="Genomic_DNA"/>
</dbReference>
<evidence type="ECO:0000256" key="1">
    <source>
        <dbReference type="ARBA" id="ARBA00022741"/>
    </source>
</evidence>
<dbReference type="Proteomes" id="UP000054248">
    <property type="component" value="Unassembled WGS sequence"/>
</dbReference>
<dbReference type="InterPro" id="IPR014017">
    <property type="entry name" value="DNA_helicase_UvrD-like_C"/>
</dbReference>
<evidence type="ECO:0000313" key="9">
    <source>
        <dbReference type="Proteomes" id="UP000054248"/>
    </source>
</evidence>
<dbReference type="PANTHER" id="PTHR21529:SF4">
    <property type="entry name" value="TPR AND ANKYRIN REPEAT-CONTAINING PROTEIN 1"/>
    <property type="match status" value="1"/>
</dbReference>
<proteinExistence type="predicted"/>
<evidence type="ECO:0000256" key="4">
    <source>
        <dbReference type="ARBA" id="ARBA00022840"/>
    </source>
</evidence>
<protein>
    <recommendedName>
        <fullName evidence="7">UvrD-like helicase ATP-binding domain-containing protein</fullName>
    </recommendedName>
</protein>
<organism evidence="8 9">
    <name type="scientific">Tulasnella calospora MUT 4182</name>
    <dbReference type="NCBI Taxonomy" id="1051891"/>
    <lineage>
        <taxon>Eukaryota</taxon>
        <taxon>Fungi</taxon>
        <taxon>Dikarya</taxon>
        <taxon>Basidiomycota</taxon>
        <taxon>Agaricomycotina</taxon>
        <taxon>Agaricomycetes</taxon>
        <taxon>Cantharellales</taxon>
        <taxon>Tulasnellaceae</taxon>
        <taxon>Tulasnella</taxon>
    </lineage>
</organism>
<reference evidence="8 9" key="1">
    <citation type="submission" date="2014-04" db="EMBL/GenBank/DDBJ databases">
        <authorList>
            <consortium name="DOE Joint Genome Institute"/>
            <person name="Kuo A."/>
            <person name="Girlanda M."/>
            <person name="Perotto S."/>
            <person name="Kohler A."/>
            <person name="Nagy L.G."/>
            <person name="Floudas D."/>
            <person name="Copeland A."/>
            <person name="Barry K.W."/>
            <person name="Cichocki N."/>
            <person name="Veneault-Fourrey C."/>
            <person name="LaButti K."/>
            <person name="Lindquist E.A."/>
            <person name="Lipzen A."/>
            <person name="Lundell T."/>
            <person name="Morin E."/>
            <person name="Murat C."/>
            <person name="Sun H."/>
            <person name="Tunlid A."/>
            <person name="Henrissat B."/>
            <person name="Grigoriev I.V."/>
            <person name="Hibbett D.S."/>
            <person name="Martin F."/>
            <person name="Nordberg H.P."/>
            <person name="Cantor M.N."/>
            <person name="Hua S.X."/>
        </authorList>
    </citation>
    <scope>NUCLEOTIDE SEQUENCE [LARGE SCALE GENOMIC DNA]</scope>
    <source>
        <strain evidence="8 9">MUT 4182</strain>
    </source>
</reference>
<keyword evidence="4 5" id="KW-0067">ATP-binding</keyword>
<dbReference type="InterPro" id="IPR014016">
    <property type="entry name" value="UvrD-like_ATP-bd"/>
</dbReference>
<dbReference type="InterPro" id="IPR039904">
    <property type="entry name" value="TRANK1"/>
</dbReference>
<dbReference type="GO" id="GO:0004386">
    <property type="term" value="F:helicase activity"/>
    <property type="evidence" value="ECO:0007669"/>
    <property type="project" value="UniProtKB-UniRule"/>
</dbReference>
<dbReference type="Pfam" id="PF00580">
    <property type="entry name" value="UvrD-helicase"/>
    <property type="match status" value="1"/>
</dbReference>
<keyword evidence="2 5" id="KW-0378">Hydrolase</keyword>
<evidence type="ECO:0000256" key="5">
    <source>
        <dbReference type="PROSITE-ProRule" id="PRU00560"/>
    </source>
</evidence>
<feature type="domain" description="UvrD-like helicase ATP-binding" evidence="7">
    <location>
        <begin position="31"/>
        <end position="389"/>
    </location>
</feature>
<evidence type="ECO:0000256" key="2">
    <source>
        <dbReference type="ARBA" id="ARBA00022801"/>
    </source>
</evidence>
<dbReference type="PANTHER" id="PTHR21529">
    <property type="entry name" value="MAMMARY TURMOR VIRUS RECEPTOR HOMOLOG 1, 2 MTVR1, 2"/>
    <property type="match status" value="1"/>
</dbReference>
<dbReference type="SUPFAM" id="SSF52540">
    <property type="entry name" value="P-loop containing nucleoside triphosphate hydrolases"/>
    <property type="match status" value="1"/>
</dbReference>
<evidence type="ECO:0000256" key="6">
    <source>
        <dbReference type="SAM" id="MobiDB-lite"/>
    </source>
</evidence>
<evidence type="ECO:0000259" key="7">
    <source>
        <dbReference type="PROSITE" id="PS51198"/>
    </source>
</evidence>
<evidence type="ECO:0000256" key="3">
    <source>
        <dbReference type="ARBA" id="ARBA00022806"/>
    </source>
</evidence>
<reference evidence="9" key="2">
    <citation type="submission" date="2015-01" db="EMBL/GenBank/DDBJ databases">
        <title>Evolutionary Origins and Diversification of the Mycorrhizal Mutualists.</title>
        <authorList>
            <consortium name="DOE Joint Genome Institute"/>
            <consortium name="Mycorrhizal Genomics Consortium"/>
            <person name="Kohler A."/>
            <person name="Kuo A."/>
            <person name="Nagy L.G."/>
            <person name="Floudas D."/>
            <person name="Copeland A."/>
            <person name="Barry K.W."/>
            <person name="Cichocki N."/>
            <person name="Veneault-Fourrey C."/>
            <person name="LaButti K."/>
            <person name="Lindquist E.A."/>
            <person name="Lipzen A."/>
            <person name="Lundell T."/>
            <person name="Morin E."/>
            <person name="Murat C."/>
            <person name="Riley R."/>
            <person name="Ohm R."/>
            <person name="Sun H."/>
            <person name="Tunlid A."/>
            <person name="Henrissat B."/>
            <person name="Grigoriev I.V."/>
            <person name="Hibbett D.S."/>
            <person name="Martin F."/>
        </authorList>
    </citation>
    <scope>NUCLEOTIDE SEQUENCE [LARGE SCALE GENOMIC DNA]</scope>
    <source>
        <strain evidence="9">MUT 4182</strain>
    </source>
</reference>
<dbReference type="STRING" id="1051891.A0A0C3QRS4"/>
<keyword evidence="9" id="KW-1185">Reference proteome</keyword>
<keyword evidence="3 5" id="KW-0347">Helicase</keyword>
<evidence type="ECO:0000313" key="8">
    <source>
        <dbReference type="EMBL" id="KIO30549.1"/>
    </source>
</evidence>
<feature type="binding site" evidence="5">
    <location>
        <begin position="52"/>
        <end position="59"/>
    </location>
    <ligand>
        <name>ATP</name>
        <dbReference type="ChEBI" id="CHEBI:30616"/>
    </ligand>
</feature>
<gene>
    <name evidence="8" type="ORF">M407DRAFT_20437</name>
</gene>
<dbReference type="OrthoDB" id="3156807at2759"/>
<feature type="region of interest" description="Disordered" evidence="6">
    <location>
        <begin position="1651"/>
        <end position="1671"/>
    </location>
</feature>
<dbReference type="GO" id="GO:0016787">
    <property type="term" value="F:hydrolase activity"/>
    <property type="evidence" value="ECO:0007669"/>
    <property type="project" value="UniProtKB-UniRule"/>
</dbReference>
<dbReference type="GO" id="GO:0005524">
    <property type="term" value="F:ATP binding"/>
    <property type="evidence" value="ECO:0007669"/>
    <property type="project" value="UniProtKB-UniRule"/>
</dbReference>
<sequence length="1671" mass="189523">MDFDLSRLEKFVPLSQTFFEAIQKYDENSFMFAVSSPEYRIIKHPSSCLVLGRSGTGKTTCMMFRMIGLDIVAEKYGHPLRQMFVTQSRTLARKVRSYSMQLRQTEANAVGVQSGETLHGLSLMEMDENAEEEGVLPARFSDLEDSHFPLFLTYDQLCRLLEADYELQFNPSALFSPISHGTKTLGSHLRQPLVSFDYFESNIWPHFDERLKKGLHAALVYSEFMGVIKGSEDSLNKSRHYLDRKHYEKRSRAHSGDDTERTRIYSLFEAYHKLRPPASYDVADRVHALIEAMREHGLKGQYVDFLYVDEAQDNLIIDAALLRTLCPNPHRLFFAGDTAQTISVGSAFRFSELKAFMYRLEREDSFVKRGRRKAIDPSFFQLSTNYRSHSGIVNVAAFVVSAHKPVFFSGREERSDFVRLISDSESGNVQLGAHQVIIVRDENAAQRLEAEIGRVAVILTLYESKGMEFDDVLLYDFFTDSAATPADWRAILLAQHDGRVFDERKHSILQSELKSFYVGLTRARERVWIWDRSGNGREMENLLATSLLATTYDINQSVPQLGASSTAKEWAKQARQYFSKSLYGEAAFCFTKAGMNWWASVALAYGDRQVATRLPDKHPRRLSAFSEVAQNFDRLAQASGKSEDPKNALLLFTNAGECFAIISNHLSAAEAFFRGWKFTEAAYHYRMQGMFDEALDVIKTHPIDPEVARSIEYAAKLVFSRKHDVQSLHKAREICESKDEFLEFLQDHGFEEQRIQFLESITEHEEAAAVFWRAKDHVEAISRFLVSTKPSSGAKAAECLLDGLRFNITLGFKRENALPVVSKLLSMDQQLPLDQKQQLEVSLFQAIVHCRADELLAHGRYYINHEKSHSAFLALDAWVYSGALKGLEVEALDQVAALLLVCQQYCNLVQTVIQRPDLLEKPEMQQVFGISWSSNSNADDQDMKPYRQVHPQSFIYAKACDKQPQIDEPVTAPTLSRDVVDDLIRNTLLERRNQVLGAIHFYAHQSRALNPCTRFLVTGSCPSHQTGQCRRGHIQQSVLTIQSFNEVFRLHLLVIALLDQVTAVEDASKTTQTNRSAMQRTWLSRIFDACYPESHKIGNLSDVTPDLIDGYASLIPILKKWLQEVFLSLCLSNDLPFFLSNLLKTSMLATSVDYMDTRRYLLNGKWFADQELASKEGFLQEDGRPIAGAVLTWFNRRTGSRHNLGVYAIRHILGRKLPVDVDVLSSYVEEVCGQLILNHFVHYMSYGYEGLTMPRSWIIRAFMRQSSELSNGRMPYILIPWLRSFLEILIGRLDPGQLRYRGTPLRQSPLPILIVVRVCRCLVMLGVNNRNSRDEVLRAIEPLKQLNSAPDPGLNRLIAAQGWKDVEDAAHLTIASSTLDALVTVTHTTQPSIFPTIPGSRLVFCNNDAELLRGLLMDPHVPLAAPLLHFVQSGFMGQGTPLQSGFSMVPSPQVDEREPAQGAAEIPGQLEGIEYTQQHIKSVRTIQSLFRRHRRRAGGPIAAAFEELVKRGLKLPEGYRPGHFLLLCLRGPLPHVLKYLQKLKDACQETISSLNKSLELSKHEELDALNVKGAEVRRIRDETNKLYKELQPSSELYFKGPETAPPSVAEIVEKVNLVSDLTNRLRWLTELPDDEDYDLGVEPLLSNRVPWRSNKPGMNDTSQPTLDEVHV</sequence>
<dbReference type="Gene3D" id="3.40.50.300">
    <property type="entry name" value="P-loop containing nucleotide triphosphate hydrolases"/>
    <property type="match status" value="2"/>
</dbReference>
<dbReference type="InterPro" id="IPR027417">
    <property type="entry name" value="P-loop_NTPase"/>
</dbReference>
<accession>A0A0C3QRS4</accession>
<dbReference type="HOGENOM" id="CLU_001378_0_0_1"/>